<keyword evidence="2" id="KW-0378">Hydrolase</keyword>
<dbReference type="Pfam" id="PF22422">
    <property type="entry name" value="MGH1-like_GH"/>
    <property type="match status" value="1"/>
</dbReference>
<dbReference type="Proteomes" id="UP001422074">
    <property type="component" value="Unassembled WGS sequence"/>
</dbReference>
<dbReference type="SUPFAM" id="SSF48208">
    <property type="entry name" value="Six-hairpin glycosidases"/>
    <property type="match status" value="1"/>
</dbReference>
<evidence type="ECO:0000259" key="4">
    <source>
        <dbReference type="Pfam" id="PF22422"/>
    </source>
</evidence>
<evidence type="ECO:0000256" key="3">
    <source>
        <dbReference type="ARBA" id="ARBA00023295"/>
    </source>
</evidence>
<dbReference type="InterPro" id="IPR012341">
    <property type="entry name" value="6hp_glycosidase-like_sf"/>
</dbReference>
<dbReference type="PANTHER" id="PTHR10412">
    <property type="entry name" value="MANNOSYL-OLIGOSACCHARIDE GLUCOSIDASE"/>
    <property type="match status" value="1"/>
</dbReference>
<dbReference type="RefSeq" id="WP_345884598.1">
    <property type="nucleotide sequence ID" value="NZ_JBDFRB010000005.1"/>
</dbReference>
<evidence type="ECO:0000313" key="5">
    <source>
        <dbReference type="EMBL" id="MEN2744521.1"/>
    </source>
</evidence>
<gene>
    <name evidence="5" type="ORF">ABCQ75_08195</name>
</gene>
<feature type="domain" description="Mannosylglycerate hydrolase MGH1-like glycoside hydrolase" evidence="4">
    <location>
        <begin position="43"/>
        <end position="438"/>
    </location>
</feature>
<dbReference type="InterPro" id="IPR004888">
    <property type="entry name" value="Glycoside_hydrolase_63"/>
</dbReference>
<evidence type="ECO:0000313" key="6">
    <source>
        <dbReference type="Proteomes" id="UP001422074"/>
    </source>
</evidence>
<reference evidence="5 6" key="1">
    <citation type="submission" date="2024-05" db="EMBL/GenBank/DDBJ databases">
        <title>Sinomonas sp. nov., isolated from a waste landfill.</title>
        <authorList>
            <person name="Zhao Y."/>
        </authorList>
    </citation>
    <scope>NUCLEOTIDE SEQUENCE [LARGE SCALE GENOMIC DNA]</scope>
    <source>
        <strain evidence="5 6">CCTCC AB2014300</strain>
    </source>
</reference>
<dbReference type="Gene3D" id="1.50.10.10">
    <property type="match status" value="1"/>
</dbReference>
<name>A0ABU9WZP4_9MICC</name>
<dbReference type="InterPro" id="IPR054491">
    <property type="entry name" value="MGH1-like_GH"/>
</dbReference>
<evidence type="ECO:0000256" key="1">
    <source>
        <dbReference type="ARBA" id="ARBA00010833"/>
    </source>
</evidence>
<evidence type="ECO:0000256" key="2">
    <source>
        <dbReference type="ARBA" id="ARBA00022801"/>
    </source>
</evidence>
<keyword evidence="3" id="KW-0326">Glycosidase</keyword>
<comment type="caution">
    <text evidence="5">The sequence shown here is derived from an EMBL/GenBank/DDBJ whole genome shotgun (WGS) entry which is preliminary data.</text>
</comment>
<comment type="similarity">
    <text evidence="1">Belongs to the glycosyl hydrolase 63 family.</text>
</comment>
<dbReference type="InterPro" id="IPR008928">
    <property type="entry name" value="6-hairpin_glycosidase_sf"/>
</dbReference>
<dbReference type="PANTHER" id="PTHR10412:SF11">
    <property type="entry name" value="MANNOSYL-OLIGOSACCHARIDE GLUCOSIDASE"/>
    <property type="match status" value="1"/>
</dbReference>
<accession>A0ABU9WZP4</accession>
<proteinExistence type="inferred from homology"/>
<sequence length="453" mass="50386">MNRTLWQNPDRPVADLGELGDRARAVLAGNDLGTMVTAAPDLYPHMWSWDAAFVASGLSTVDVPRALAEMSSLLAAQWHSGMIPHIVFSDAPGYFPGVDRWRTAGVSPEGVSSSGICQPPVHATLVRRIVERAAARGGQDAQAAEDFARSTVPQWIRWHEWLRSARAADGSGLVTVYHGWESGMDNSPRFDGPYSRVHPGELEPFQRTDTRIVEDASQRPSDEEYARYLWLVQQMADVRFDDARLPGAVDFQVKDVFMSAVLAAANEDLAVLAEDYGHGGEAAQLREWAAEFREGVDSTVDPETGLARDRDVLTGEWIGLPTIAGFAPLVSSTDPLLRARQSELIDGPDWTGDPRLAFPLPASTSTRYPELRPRQYWRGPVWPVMNWYLASALRRHGDEERYGRWREASLDQLMEGHFGEYYEPFTGEPLGSWDQSWTAAVALEWLDDPAPGR</sequence>
<keyword evidence="6" id="KW-1185">Reference proteome</keyword>
<protein>
    <submittedName>
        <fullName evidence="5">Glycogen debranching protein</fullName>
    </submittedName>
</protein>
<dbReference type="EMBL" id="JBDFRB010000005">
    <property type="protein sequence ID" value="MEN2744521.1"/>
    <property type="molecule type" value="Genomic_DNA"/>
</dbReference>
<organism evidence="5 6">
    <name type="scientific">Sinomonas halotolerans</name>
    <dbReference type="NCBI Taxonomy" id="1644133"/>
    <lineage>
        <taxon>Bacteria</taxon>
        <taxon>Bacillati</taxon>
        <taxon>Actinomycetota</taxon>
        <taxon>Actinomycetes</taxon>
        <taxon>Micrococcales</taxon>
        <taxon>Micrococcaceae</taxon>
        <taxon>Sinomonas</taxon>
    </lineage>
</organism>